<accession>A0A0G0MEM8</accession>
<proteinExistence type="predicted"/>
<gene>
    <name evidence="1" type="ORF">UT24_C0003G0040</name>
</gene>
<reference evidence="1 2" key="1">
    <citation type="journal article" date="2015" name="Nature">
        <title>rRNA introns, odd ribosomes, and small enigmatic genomes across a large radiation of phyla.</title>
        <authorList>
            <person name="Brown C.T."/>
            <person name="Hug L.A."/>
            <person name="Thomas B.C."/>
            <person name="Sharon I."/>
            <person name="Castelle C.J."/>
            <person name="Singh A."/>
            <person name="Wilkins M.J."/>
            <person name="Williams K.H."/>
            <person name="Banfield J.F."/>
        </authorList>
    </citation>
    <scope>NUCLEOTIDE SEQUENCE [LARGE SCALE GENOMIC DNA]</scope>
</reference>
<dbReference type="AlphaFoldDB" id="A0A0G0MEM8"/>
<sequence length="116" mass="13712">MSKQETEESQFIRREFHPFKNHSGVIGISDVAKLHRRLMHILTQMHGFYNENTRRYYVKIEASVYGCRFIISLLSEWTGADFVNKFEIMADARPQFGFKQETFEKIVAMLEGRETD</sequence>
<organism evidence="1 2">
    <name type="scientific">Candidatus Woesebacteria bacterium GW2011_GWB1_39_12</name>
    <dbReference type="NCBI Taxonomy" id="1618574"/>
    <lineage>
        <taxon>Bacteria</taxon>
        <taxon>Candidatus Woeseibacteriota</taxon>
    </lineage>
</organism>
<evidence type="ECO:0000313" key="1">
    <source>
        <dbReference type="EMBL" id="KKR01633.1"/>
    </source>
</evidence>
<name>A0A0G0MEM8_9BACT</name>
<dbReference type="Proteomes" id="UP000033881">
    <property type="component" value="Unassembled WGS sequence"/>
</dbReference>
<evidence type="ECO:0000313" key="2">
    <source>
        <dbReference type="Proteomes" id="UP000033881"/>
    </source>
</evidence>
<protein>
    <submittedName>
        <fullName evidence="1">Uncharacterized protein</fullName>
    </submittedName>
</protein>
<comment type="caution">
    <text evidence="1">The sequence shown here is derived from an EMBL/GenBank/DDBJ whole genome shotgun (WGS) entry which is preliminary data.</text>
</comment>
<dbReference type="EMBL" id="LBWB01000003">
    <property type="protein sequence ID" value="KKR01633.1"/>
    <property type="molecule type" value="Genomic_DNA"/>
</dbReference>
<dbReference type="STRING" id="1618574.UT24_C0003G0040"/>